<evidence type="ECO:0000313" key="2">
    <source>
        <dbReference type="Proteomes" id="UP000590740"/>
    </source>
</evidence>
<dbReference type="CDD" id="cd07505">
    <property type="entry name" value="HAD_BPGM-like"/>
    <property type="match status" value="1"/>
</dbReference>
<dbReference type="Proteomes" id="UP000590740">
    <property type="component" value="Unassembled WGS sequence"/>
</dbReference>
<dbReference type="SFLD" id="SFLDS00003">
    <property type="entry name" value="Haloacid_Dehalogenase"/>
    <property type="match status" value="1"/>
</dbReference>
<reference evidence="1 2" key="1">
    <citation type="submission" date="2020-08" db="EMBL/GenBank/DDBJ databases">
        <title>Genomic Encyclopedia of Type Strains, Phase IV (KMG-IV): sequencing the most valuable type-strain genomes for metagenomic binning, comparative biology and taxonomic classification.</title>
        <authorList>
            <person name="Goeker M."/>
        </authorList>
    </citation>
    <scope>NUCLEOTIDE SEQUENCE [LARGE SCALE GENOMIC DNA]</scope>
    <source>
        <strain evidence="1 2">DSM 12252</strain>
    </source>
</reference>
<accession>A0A7W7Y6T5</accession>
<protein>
    <submittedName>
        <fullName evidence="1">HAD superfamily hydrolase (TIGR01509 family)</fullName>
    </submittedName>
</protein>
<dbReference type="Pfam" id="PF00702">
    <property type="entry name" value="Hydrolase"/>
    <property type="match status" value="1"/>
</dbReference>
<dbReference type="InterPro" id="IPR051806">
    <property type="entry name" value="HAD-like_SPP"/>
</dbReference>
<proteinExistence type="predicted"/>
<dbReference type="Gene3D" id="3.40.50.1000">
    <property type="entry name" value="HAD superfamily/HAD-like"/>
    <property type="match status" value="1"/>
</dbReference>
<dbReference type="SUPFAM" id="SSF56784">
    <property type="entry name" value="HAD-like"/>
    <property type="match status" value="1"/>
</dbReference>
<dbReference type="InterPro" id="IPR006439">
    <property type="entry name" value="HAD-SF_hydro_IA"/>
</dbReference>
<gene>
    <name evidence="1" type="ORF">HNQ65_000237</name>
</gene>
<dbReference type="InterPro" id="IPR023198">
    <property type="entry name" value="PGP-like_dom2"/>
</dbReference>
<comment type="caution">
    <text evidence="1">The sequence shown here is derived from an EMBL/GenBank/DDBJ whole genome shotgun (WGS) entry which is preliminary data.</text>
</comment>
<dbReference type="NCBIfam" id="TIGR01509">
    <property type="entry name" value="HAD-SF-IA-v3"/>
    <property type="match status" value="1"/>
</dbReference>
<dbReference type="RefSeq" id="WP_184337556.1">
    <property type="nucleotide sequence ID" value="NZ_JACHIG010000001.1"/>
</dbReference>
<sequence length="197" mass="21735">MSLQIPDYPFQAYIFDCDGTLVDSMPLHYIAWVEALKQHDAPYEFTEEEFYAHAGMKEQDVVKLLNAKHGANVDPVSVDELKMEIFARRIPEVQAVRPVAEFARSLEGRFPMAVASGSEESTVRGCLTATGLIDLFPIIITPRKVKQGKPAPDMFLLAAEQMGIAPSECLVLEDGNSGIQAAKAAGMQHVFVPRTLR</sequence>
<dbReference type="SFLD" id="SFLDG01129">
    <property type="entry name" value="C1.5:_HAD__Beta-PGM__Phosphata"/>
    <property type="match status" value="1"/>
</dbReference>
<keyword evidence="1" id="KW-0378">Hydrolase</keyword>
<dbReference type="PRINTS" id="PR00413">
    <property type="entry name" value="HADHALOGNASE"/>
</dbReference>
<keyword evidence="2" id="KW-1185">Reference proteome</keyword>
<dbReference type="EMBL" id="JACHIG010000001">
    <property type="protein sequence ID" value="MBB5030683.1"/>
    <property type="molecule type" value="Genomic_DNA"/>
</dbReference>
<organism evidence="1 2">
    <name type="scientific">Prosthecobacter vanneervenii</name>
    <dbReference type="NCBI Taxonomy" id="48466"/>
    <lineage>
        <taxon>Bacteria</taxon>
        <taxon>Pseudomonadati</taxon>
        <taxon>Verrucomicrobiota</taxon>
        <taxon>Verrucomicrobiia</taxon>
        <taxon>Verrucomicrobiales</taxon>
        <taxon>Verrucomicrobiaceae</taxon>
        <taxon>Prosthecobacter</taxon>
    </lineage>
</organism>
<dbReference type="AlphaFoldDB" id="A0A7W7Y6T5"/>
<dbReference type="InterPro" id="IPR036412">
    <property type="entry name" value="HAD-like_sf"/>
</dbReference>
<dbReference type="GO" id="GO:0050308">
    <property type="term" value="F:sugar-phosphatase activity"/>
    <property type="evidence" value="ECO:0007669"/>
    <property type="project" value="TreeGrafter"/>
</dbReference>
<dbReference type="InterPro" id="IPR023214">
    <property type="entry name" value="HAD_sf"/>
</dbReference>
<dbReference type="SFLD" id="SFLDG01135">
    <property type="entry name" value="C1.5.6:_HAD__Beta-PGM__Phospha"/>
    <property type="match status" value="1"/>
</dbReference>
<dbReference type="PANTHER" id="PTHR43481:SF4">
    <property type="entry name" value="GLYCEROL-1-PHOSPHATE PHOSPHOHYDROLASE 1-RELATED"/>
    <property type="match status" value="1"/>
</dbReference>
<evidence type="ECO:0000313" key="1">
    <source>
        <dbReference type="EMBL" id="MBB5030683.1"/>
    </source>
</evidence>
<dbReference type="Gene3D" id="1.10.150.240">
    <property type="entry name" value="Putative phosphatase, domain 2"/>
    <property type="match status" value="1"/>
</dbReference>
<name>A0A7W7Y6T5_9BACT</name>
<dbReference type="PANTHER" id="PTHR43481">
    <property type="entry name" value="FRUCTOSE-1-PHOSPHATE PHOSPHATASE"/>
    <property type="match status" value="1"/>
</dbReference>